<accession>A0A0F5QFJ8</accession>
<proteinExistence type="predicted"/>
<organism evidence="1 2">
    <name type="scientific">Devosia epidermidihirudinis</name>
    <dbReference type="NCBI Taxonomy" id="1293439"/>
    <lineage>
        <taxon>Bacteria</taxon>
        <taxon>Pseudomonadati</taxon>
        <taxon>Pseudomonadota</taxon>
        <taxon>Alphaproteobacteria</taxon>
        <taxon>Hyphomicrobiales</taxon>
        <taxon>Devosiaceae</taxon>
        <taxon>Devosia</taxon>
    </lineage>
</organism>
<reference evidence="1 2" key="1">
    <citation type="submission" date="2015-03" db="EMBL/GenBank/DDBJ databases">
        <authorList>
            <person name="Lepp D."/>
            <person name="Hassan Y.I."/>
            <person name="Li X.-Z."/>
            <person name="Zhou T."/>
        </authorList>
    </citation>
    <scope>NUCLEOTIDE SEQUENCE [LARGE SCALE GENOMIC DNA]</scope>
    <source>
        <strain evidence="1 2">E84</strain>
    </source>
</reference>
<protein>
    <recommendedName>
        <fullName evidence="3">WYL domain-containing protein</fullName>
    </recommendedName>
</protein>
<dbReference type="RefSeq" id="WP_046138281.1">
    <property type="nucleotide sequence ID" value="NZ_LANJ01000011.1"/>
</dbReference>
<evidence type="ECO:0008006" key="3">
    <source>
        <dbReference type="Google" id="ProtNLM"/>
    </source>
</evidence>
<comment type="caution">
    <text evidence="1">The sequence shown here is derived from an EMBL/GenBank/DDBJ whole genome shotgun (WGS) entry which is preliminary data.</text>
</comment>
<name>A0A0F5QFJ8_9HYPH</name>
<dbReference type="Proteomes" id="UP000033411">
    <property type="component" value="Unassembled WGS sequence"/>
</dbReference>
<dbReference type="AlphaFoldDB" id="A0A0F5QFJ8"/>
<dbReference type="PATRIC" id="fig|1293439.3.peg.492"/>
<dbReference type="OrthoDB" id="1493123at2"/>
<dbReference type="STRING" id="1293439.WH87_04650"/>
<dbReference type="EMBL" id="LANJ01000011">
    <property type="protein sequence ID" value="KKC39493.1"/>
    <property type="molecule type" value="Genomic_DNA"/>
</dbReference>
<keyword evidence="2" id="KW-1185">Reference proteome</keyword>
<evidence type="ECO:0000313" key="2">
    <source>
        <dbReference type="Proteomes" id="UP000033411"/>
    </source>
</evidence>
<gene>
    <name evidence="1" type="ORF">WH87_04650</name>
</gene>
<sequence>MFEETIATAIRTRKIVKFTYEGVPCTAHPYILGKAEDGGLALIAWEASAGPLNQAPGWRQYRLEGMRNLLIGPHNFMVAQADLSASQEDIVEVIALV</sequence>
<evidence type="ECO:0000313" key="1">
    <source>
        <dbReference type="EMBL" id="KKC39493.1"/>
    </source>
</evidence>